<evidence type="ECO:0000256" key="2">
    <source>
        <dbReference type="SAM" id="MobiDB-lite"/>
    </source>
</evidence>
<evidence type="ECO:0000259" key="3">
    <source>
        <dbReference type="PROSITE" id="PS50158"/>
    </source>
</evidence>
<sequence length="929" mass="105002">MTEFGSSAQICIPRFDGDYDHWSLLMENLLRSKEYWDVICDGFKEPPVGVELTTAQAKALENLQLKDLKAKNYLFCSIDKSILKTITRKSTSKELWDSMKMRYHGNERVKRARLQTLRRDFEILEMETGESINEYFGRVMVVVNIMRNYGEQMNEVKIIEKILRTLTEKFNYVVCSIEESKDIDTLTVDALQSSLLVHEQKLSKGRIEEERALKVTYDSEKDRGSYHDRRRGSGILLSRESVKCFKCHMLGHFRDECPEWDSEAQYSGRYAAAREDMKEKMLLFTCVKPVEEELPTRLVTSQETQTVEKTETRWFLDSGCSHHMTGNKNWFTSLDSSFSCNVKLGNGTRLQVAGKGVIRLKIEHKSVVIQEAFYVPGLKTNLLSVGKMQEKGLTFLIKGGVCKVFHDEKGLLWETKMRNEMFIFNSELVVSQTTNDMHCLCLQVQVHEDDLNDFEVNEWPTDQKVQETASAAKSTTLSARIVVGEKHKSLPDVFEPGTGKVVSSNGDENLDAGTVTSDPEAKELAKTFDVNSIREGYSVVEAVHIETDLPVSGVVAVGEVGESMISGIKAAVDEVVVVEEIVHQDKDLEKIVDNEDLIQVVNHMGISVETDAPEMKQIGGEMDFSGLDNDDVLEAAVLNGNQEISTREANDEEKLRVVMEDGVNGGTDQTKGATAGHTPDLKEDHSLDSAVYENCESETTVNHTPQADEHLEYGRVYDHRDSNESDVISDKSGLVNYLMITSLMSFAAGFGSFAASSGVTGSRALDTWYQQFVVESFMWYLKNILGCGIIYSKEAWEICLNGYTNSQYGDDVVNMRSTHIRVRFHFLSVLAKEGILKLDNYDYETNEEIDSIVIVILEFFLGNLHVVAVERRLKLLLVLMYLLLQSSKFADWRLVGIEDSFSCFQFRGGYVRIRTICCLSRECLVESFS</sequence>
<accession>A0AAV2D8W9</accession>
<keyword evidence="1" id="KW-0862">Zinc</keyword>
<dbReference type="InterPro" id="IPR036875">
    <property type="entry name" value="Znf_CCHC_sf"/>
</dbReference>
<dbReference type="EMBL" id="OZ034815">
    <property type="protein sequence ID" value="CAL1369375.1"/>
    <property type="molecule type" value="Genomic_DNA"/>
</dbReference>
<organism evidence="4 5">
    <name type="scientific">Linum trigynum</name>
    <dbReference type="NCBI Taxonomy" id="586398"/>
    <lineage>
        <taxon>Eukaryota</taxon>
        <taxon>Viridiplantae</taxon>
        <taxon>Streptophyta</taxon>
        <taxon>Embryophyta</taxon>
        <taxon>Tracheophyta</taxon>
        <taxon>Spermatophyta</taxon>
        <taxon>Magnoliopsida</taxon>
        <taxon>eudicotyledons</taxon>
        <taxon>Gunneridae</taxon>
        <taxon>Pentapetalae</taxon>
        <taxon>rosids</taxon>
        <taxon>fabids</taxon>
        <taxon>Malpighiales</taxon>
        <taxon>Linaceae</taxon>
        <taxon>Linum</taxon>
    </lineage>
</organism>
<dbReference type="InterPro" id="IPR054722">
    <property type="entry name" value="PolX-like_BBD"/>
</dbReference>
<dbReference type="PROSITE" id="PS50158">
    <property type="entry name" value="ZF_CCHC"/>
    <property type="match status" value="1"/>
</dbReference>
<dbReference type="GO" id="GO:0003676">
    <property type="term" value="F:nucleic acid binding"/>
    <property type="evidence" value="ECO:0007669"/>
    <property type="project" value="InterPro"/>
</dbReference>
<dbReference type="PANTHER" id="PTHR35317:SF27">
    <property type="entry name" value="RETROVIRUS-RELATED POL POLYPROTEIN FROM TRANSPOSON TNT 1-94"/>
    <property type="match status" value="1"/>
</dbReference>
<feature type="region of interest" description="Disordered" evidence="2">
    <location>
        <begin position="662"/>
        <end position="683"/>
    </location>
</feature>
<feature type="region of interest" description="Disordered" evidence="2">
    <location>
        <begin position="494"/>
        <end position="514"/>
    </location>
</feature>
<reference evidence="4 5" key="1">
    <citation type="submission" date="2024-04" db="EMBL/GenBank/DDBJ databases">
        <authorList>
            <person name="Fracassetti M."/>
        </authorList>
    </citation>
    <scope>NUCLEOTIDE SEQUENCE [LARGE SCALE GENOMIC DNA]</scope>
</reference>
<keyword evidence="5" id="KW-1185">Reference proteome</keyword>
<name>A0AAV2D8W9_9ROSI</name>
<dbReference type="PANTHER" id="PTHR35317">
    <property type="entry name" value="OS04G0629600 PROTEIN"/>
    <property type="match status" value="1"/>
</dbReference>
<evidence type="ECO:0000256" key="1">
    <source>
        <dbReference type="PROSITE-ProRule" id="PRU00047"/>
    </source>
</evidence>
<feature type="domain" description="CCHC-type" evidence="3">
    <location>
        <begin position="243"/>
        <end position="259"/>
    </location>
</feature>
<evidence type="ECO:0000313" key="5">
    <source>
        <dbReference type="Proteomes" id="UP001497516"/>
    </source>
</evidence>
<dbReference type="SUPFAM" id="SSF57756">
    <property type="entry name" value="Retrovirus zinc finger-like domains"/>
    <property type="match status" value="1"/>
</dbReference>
<dbReference type="InterPro" id="IPR001878">
    <property type="entry name" value="Znf_CCHC"/>
</dbReference>
<dbReference type="AlphaFoldDB" id="A0AAV2D8W9"/>
<dbReference type="Pfam" id="PF22936">
    <property type="entry name" value="Pol_BBD"/>
    <property type="match status" value="1"/>
</dbReference>
<proteinExistence type="predicted"/>
<keyword evidence="1" id="KW-0479">Metal-binding</keyword>
<dbReference type="Pfam" id="PF14223">
    <property type="entry name" value="Retrotran_gag_2"/>
    <property type="match status" value="1"/>
</dbReference>
<dbReference type="GO" id="GO:0008270">
    <property type="term" value="F:zinc ion binding"/>
    <property type="evidence" value="ECO:0007669"/>
    <property type="project" value="UniProtKB-KW"/>
</dbReference>
<protein>
    <recommendedName>
        <fullName evidence="3">CCHC-type domain-containing protein</fullName>
    </recommendedName>
</protein>
<dbReference type="Proteomes" id="UP001497516">
    <property type="component" value="Chromosome 2"/>
</dbReference>
<evidence type="ECO:0000313" key="4">
    <source>
        <dbReference type="EMBL" id="CAL1369375.1"/>
    </source>
</evidence>
<keyword evidence="1" id="KW-0863">Zinc-finger</keyword>
<gene>
    <name evidence="4" type="ORF">LTRI10_LOCUS12019</name>
</gene>